<organism evidence="1 2">
    <name type="scientific">Agromyces indicus</name>
    <dbReference type="NCBI Taxonomy" id="758919"/>
    <lineage>
        <taxon>Bacteria</taxon>
        <taxon>Bacillati</taxon>
        <taxon>Actinomycetota</taxon>
        <taxon>Actinomycetes</taxon>
        <taxon>Micrococcales</taxon>
        <taxon>Microbacteriaceae</taxon>
        <taxon>Agromyces</taxon>
    </lineage>
</organism>
<gene>
    <name evidence="1" type="ORF">RH861_08495</name>
</gene>
<name>A0ABU1FK13_9MICO</name>
<protein>
    <recommendedName>
        <fullName evidence="3">Helix-turn-helix domain-containing protein</fullName>
    </recommendedName>
</protein>
<sequence>MPDLSRTVQRAALLNALRTFPVPTISVDDYALLCGISRPKAYENVREGRVAVWRDGRKVQVVTAPLLEALGYPLTPPGPLADGQASESSIVGAYASALGSSTDDVLALSGR</sequence>
<keyword evidence="2" id="KW-1185">Reference proteome</keyword>
<reference evidence="2" key="1">
    <citation type="submission" date="2023-07" db="EMBL/GenBank/DDBJ databases">
        <title>Description of three actinobacteria isolated from air of manufacturing shop in a pharmaceutical factory.</title>
        <authorList>
            <person name="Zhang D.-F."/>
        </authorList>
    </citation>
    <scope>NUCLEOTIDE SEQUENCE [LARGE SCALE GENOMIC DNA]</scope>
    <source>
        <strain evidence="2">CCTCC AB 2011122</strain>
    </source>
</reference>
<dbReference type="Proteomes" id="UP001260072">
    <property type="component" value="Unassembled WGS sequence"/>
</dbReference>
<dbReference type="EMBL" id="JAVKGS010000002">
    <property type="protein sequence ID" value="MDR5692101.1"/>
    <property type="molecule type" value="Genomic_DNA"/>
</dbReference>
<accession>A0ABU1FK13</accession>
<evidence type="ECO:0000313" key="1">
    <source>
        <dbReference type="EMBL" id="MDR5692101.1"/>
    </source>
</evidence>
<comment type="caution">
    <text evidence="1">The sequence shown here is derived from an EMBL/GenBank/DDBJ whole genome shotgun (WGS) entry which is preliminary data.</text>
</comment>
<evidence type="ECO:0000313" key="2">
    <source>
        <dbReference type="Proteomes" id="UP001260072"/>
    </source>
</evidence>
<proteinExistence type="predicted"/>
<dbReference type="RefSeq" id="WP_310520640.1">
    <property type="nucleotide sequence ID" value="NZ_BAABBS010000002.1"/>
</dbReference>
<evidence type="ECO:0008006" key="3">
    <source>
        <dbReference type="Google" id="ProtNLM"/>
    </source>
</evidence>